<keyword evidence="6" id="KW-1185">Reference proteome</keyword>
<evidence type="ECO:0000313" key="6">
    <source>
        <dbReference type="Proteomes" id="UP001596267"/>
    </source>
</evidence>
<dbReference type="EMBL" id="JBHSTQ010000003">
    <property type="protein sequence ID" value="MFC6385867.1"/>
    <property type="molecule type" value="Genomic_DNA"/>
</dbReference>
<evidence type="ECO:0000256" key="1">
    <source>
        <dbReference type="ARBA" id="ARBA00023015"/>
    </source>
</evidence>
<evidence type="ECO:0000256" key="3">
    <source>
        <dbReference type="ARBA" id="ARBA00023163"/>
    </source>
</evidence>
<evidence type="ECO:0000256" key="2">
    <source>
        <dbReference type="ARBA" id="ARBA00023125"/>
    </source>
</evidence>
<protein>
    <submittedName>
        <fullName evidence="5">FadR/GntR family transcriptional regulator</fullName>
    </submittedName>
</protein>
<feature type="domain" description="HTH gntR-type" evidence="4">
    <location>
        <begin position="12"/>
        <end position="80"/>
    </location>
</feature>
<reference evidence="6" key="1">
    <citation type="journal article" date="2019" name="Int. J. Syst. Evol. Microbiol.">
        <title>The Global Catalogue of Microorganisms (GCM) 10K type strain sequencing project: providing services to taxonomists for standard genome sequencing and annotation.</title>
        <authorList>
            <consortium name="The Broad Institute Genomics Platform"/>
            <consortium name="The Broad Institute Genome Sequencing Center for Infectious Disease"/>
            <person name="Wu L."/>
            <person name="Ma J."/>
        </authorList>
    </citation>
    <scope>NUCLEOTIDE SEQUENCE [LARGE SCALE GENOMIC DNA]</scope>
    <source>
        <strain evidence="6">CCUG 42001</strain>
    </source>
</reference>
<gene>
    <name evidence="5" type="ORF">ACFP7A_04565</name>
</gene>
<dbReference type="PANTHER" id="PTHR43537">
    <property type="entry name" value="TRANSCRIPTIONAL REGULATOR, GNTR FAMILY"/>
    <property type="match status" value="1"/>
</dbReference>
<keyword evidence="1" id="KW-0805">Transcription regulation</keyword>
<name>A0ABW1WBE3_9BACL</name>
<comment type="caution">
    <text evidence="5">The sequence shown here is derived from an EMBL/GenBank/DDBJ whole genome shotgun (WGS) entry which is preliminary data.</text>
</comment>
<dbReference type="InterPro" id="IPR036390">
    <property type="entry name" value="WH_DNA-bd_sf"/>
</dbReference>
<dbReference type="CDD" id="cd07377">
    <property type="entry name" value="WHTH_GntR"/>
    <property type="match status" value="1"/>
</dbReference>
<dbReference type="PRINTS" id="PR00035">
    <property type="entry name" value="HTHGNTR"/>
</dbReference>
<dbReference type="SUPFAM" id="SSF46785">
    <property type="entry name" value="Winged helix' DNA-binding domain"/>
    <property type="match status" value="1"/>
</dbReference>
<accession>A0ABW1WBE3</accession>
<dbReference type="RefSeq" id="WP_253052499.1">
    <property type="nucleotide sequence ID" value="NZ_JAMXWN010000002.1"/>
</dbReference>
<proteinExistence type="predicted"/>
<organism evidence="5 6">
    <name type="scientific">Sporolactobacillus kofuensis</name>
    <dbReference type="NCBI Taxonomy" id="269672"/>
    <lineage>
        <taxon>Bacteria</taxon>
        <taxon>Bacillati</taxon>
        <taxon>Bacillota</taxon>
        <taxon>Bacilli</taxon>
        <taxon>Bacillales</taxon>
        <taxon>Sporolactobacillaceae</taxon>
        <taxon>Sporolactobacillus</taxon>
    </lineage>
</organism>
<evidence type="ECO:0000313" key="5">
    <source>
        <dbReference type="EMBL" id="MFC6385867.1"/>
    </source>
</evidence>
<dbReference type="Gene3D" id="1.10.10.10">
    <property type="entry name" value="Winged helix-like DNA-binding domain superfamily/Winged helix DNA-binding domain"/>
    <property type="match status" value="1"/>
</dbReference>
<dbReference type="InterPro" id="IPR000524">
    <property type="entry name" value="Tscrpt_reg_HTH_GntR"/>
</dbReference>
<dbReference type="SMART" id="SM00345">
    <property type="entry name" value="HTH_GNTR"/>
    <property type="match status" value="1"/>
</dbReference>
<dbReference type="Proteomes" id="UP001596267">
    <property type="component" value="Unassembled WGS sequence"/>
</dbReference>
<dbReference type="PANTHER" id="PTHR43537:SF5">
    <property type="entry name" value="UXU OPERON TRANSCRIPTIONAL REGULATOR"/>
    <property type="match status" value="1"/>
</dbReference>
<evidence type="ECO:0000259" key="4">
    <source>
        <dbReference type="PROSITE" id="PS50949"/>
    </source>
</evidence>
<dbReference type="Pfam" id="PF00392">
    <property type="entry name" value="GntR"/>
    <property type="match status" value="1"/>
</dbReference>
<dbReference type="PROSITE" id="PS50949">
    <property type="entry name" value="HTH_GNTR"/>
    <property type="match status" value="1"/>
</dbReference>
<keyword evidence="2" id="KW-0238">DNA-binding</keyword>
<sequence length="216" mass="25118">MDENNFTVHRQDRVFEQVAKQIIHFIKSNSLKPGNKLPAERQLCQLLGVSRSSIRESIKILELLGYVTSKQGGGTFVNAPPLYIIPGNTLHFKIDHSELISYYSVFLMCSMKIVLQSLTDHSTSQETKLYVDDEESSYCMHPFFNSFINWIHTLINNNDNIRFQDLWSSTCIFLQHHQYFDNLPEVDTQELQLFLSAYHQKDSAALFLLFENLDFK</sequence>
<keyword evidence="3" id="KW-0804">Transcription</keyword>
<dbReference type="InterPro" id="IPR036388">
    <property type="entry name" value="WH-like_DNA-bd_sf"/>
</dbReference>